<dbReference type="InterPro" id="IPR050685">
    <property type="entry name" value="LDLR"/>
</dbReference>
<feature type="compositionally biased region" description="Basic and acidic residues" evidence="9">
    <location>
        <begin position="261"/>
        <end position="282"/>
    </location>
</feature>
<feature type="region of interest" description="Disordered" evidence="9">
    <location>
        <begin position="252"/>
        <end position="282"/>
    </location>
</feature>
<comment type="caution">
    <text evidence="11">The sequence shown here is derived from an EMBL/GenBank/DDBJ whole genome shotgun (WGS) entry which is preliminary data.</text>
</comment>
<evidence type="ECO:0000256" key="3">
    <source>
        <dbReference type="ARBA" id="ARBA00022692"/>
    </source>
</evidence>
<dbReference type="Proteomes" id="UP001381693">
    <property type="component" value="Unassembled WGS sequence"/>
</dbReference>
<dbReference type="InterPro" id="IPR036055">
    <property type="entry name" value="LDL_receptor-like_sf"/>
</dbReference>
<feature type="disulfide bond" evidence="8">
    <location>
        <begin position="88"/>
        <end position="103"/>
    </location>
</feature>
<sequence>MELMTVPVEVTNRNASFLPNLFVQVTCNEDEFHCSSEFRCITSSWKCDGDKDCSDGEDERDCEPRDCMNGEWFNCTTPIACIPPGWVCDGDEDCADGTDELNCPTQTTSTTTMPSIILFLNYTVPAINGTCGNKLYLCESTQECIAAAWQCDGDVDCPNGEDENNCSNSQFSTATLSPHAVPNSLVEENRFCPDGKIKCLSSRECILPHWVCDGDKDCSDNSDELNCPFLGVFPGHKDEAVGLPPRAHGILGSSRNNSKLDLPRGRDSTRIIHPKPEKEKPGRCNNEPGYFQCENSLKCIDAARVCNGVRDCLDGSDESIGCSKHKEGFLLVSLGKRLEAFSLDVKSSFRVHLDRLGQGNIIGVSYDPVLKEVYWSNSSRSGGGVFKAPLSGNNNPTLVFASGIVEQRRQFYRFTCICCCRQVCLYLFVEWERPVSDLFYLALKGVFVIVSILYVMLYTCCILSKMLSNCMYDKMPFILIISLRSYPGMELDYFSLYYVVID</sequence>
<dbReference type="PRINTS" id="PR00261">
    <property type="entry name" value="LDLRECEPTOR"/>
</dbReference>
<protein>
    <submittedName>
        <fullName evidence="11">Uncharacterized protein</fullName>
    </submittedName>
</protein>
<reference evidence="11 12" key="1">
    <citation type="submission" date="2023-11" db="EMBL/GenBank/DDBJ databases">
        <title>Halocaridina rubra genome assembly.</title>
        <authorList>
            <person name="Smith C."/>
        </authorList>
    </citation>
    <scope>NUCLEOTIDE SEQUENCE [LARGE SCALE GENOMIC DNA]</scope>
    <source>
        <strain evidence="11">EP-1</strain>
        <tissue evidence="11">Whole</tissue>
    </source>
</reference>
<dbReference type="SUPFAM" id="SSF57424">
    <property type="entry name" value="LDL receptor-like module"/>
    <property type="match status" value="5"/>
</dbReference>
<evidence type="ECO:0000256" key="4">
    <source>
        <dbReference type="ARBA" id="ARBA00022737"/>
    </source>
</evidence>
<feature type="disulfide bond" evidence="8">
    <location>
        <begin position="151"/>
        <end position="166"/>
    </location>
</feature>
<keyword evidence="6 10" id="KW-0472">Membrane</keyword>
<dbReference type="EMBL" id="JAXCGZ010022844">
    <property type="protein sequence ID" value="KAK7022757.1"/>
    <property type="molecule type" value="Genomic_DNA"/>
</dbReference>
<evidence type="ECO:0000256" key="9">
    <source>
        <dbReference type="SAM" id="MobiDB-lite"/>
    </source>
</evidence>
<keyword evidence="3 10" id="KW-0812">Transmembrane</keyword>
<keyword evidence="12" id="KW-1185">Reference proteome</keyword>
<dbReference type="CDD" id="cd00112">
    <property type="entry name" value="LDLa"/>
    <property type="match status" value="5"/>
</dbReference>
<feature type="disulfide bond" evidence="8">
    <location>
        <begin position="212"/>
        <end position="227"/>
    </location>
</feature>
<feature type="transmembrane region" description="Helical" evidence="10">
    <location>
        <begin position="441"/>
        <end position="464"/>
    </location>
</feature>
<keyword evidence="4" id="KW-0677">Repeat</keyword>
<dbReference type="Pfam" id="PF00057">
    <property type="entry name" value="Ldl_recept_a"/>
    <property type="match status" value="5"/>
</dbReference>
<dbReference type="Gene3D" id="4.10.400.10">
    <property type="entry name" value="Low-density Lipoprotein Receptor"/>
    <property type="match status" value="3"/>
</dbReference>
<evidence type="ECO:0000256" key="2">
    <source>
        <dbReference type="ARBA" id="ARBA00004308"/>
    </source>
</evidence>
<accession>A0AAN8WFT1</accession>
<comment type="caution">
    <text evidence="8">Lacks conserved residue(s) required for the propagation of feature annotation.</text>
</comment>
<proteinExistence type="predicted"/>
<dbReference type="PANTHER" id="PTHR24270:SF62">
    <property type="entry name" value="LOW-DENSITY LIPOPROTEIN RECEPTOR-RELATED PROTEIN 2"/>
    <property type="match status" value="1"/>
</dbReference>
<evidence type="ECO:0000256" key="5">
    <source>
        <dbReference type="ARBA" id="ARBA00022989"/>
    </source>
</evidence>
<dbReference type="PROSITE" id="PS01209">
    <property type="entry name" value="LDLRA_1"/>
    <property type="match status" value="4"/>
</dbReference>
<keyword evidence="5 10" id="KW-1133">Transmembrane helix</keyword>
<dbReference type="Gene3D" id="4.10.1220.10">
    <property type="entry name" value="EGF-type module"/>
    <property type="match status" value="2"/>
</dbReference>
<evidence type="ECO:0000256" key="1">
    <source>
        <dbReference type="ARBA" id="ARBA00004167"/>
    </source>
</evidence>
<dbReference type="Gene3D" id="2.120.10.30">
    <property type="entry name" value="TolB, C-terminal domain"/>
    <property type="match status" value="1"/>
</dbReference>
<name>A0AAN8WFT1_HALRR</name>
<dbReference type="GO" id="GO:0005886">
    <property type="term" value="C:plasma membrane"/>
    <property type="evidence" value="ECO:0007669"/>
    <property type="project" value="TreeGrafter"/>
</dbReference>
<feature type="disulfide bond" evidence="8">
    <location>
        <begin position="47"/>
        <end position="62"/>
    </location>
</feature>
<dbReference type="GO" id="GO:0012505">
    <property type="term" value="C:endomembrane system"/>
    <property type="evidence" value="ECO:0007669"/>
    <property type="project" value="UniProtKB-SubCell"/>
</dbReference>
<evidence type="ECO:0000256" key="7">
    <source>
        <dbReference type="ARBA" id="ARBA00023157"/>
    </source>
</evidence>
<evidence type="ECO:0000256" key="6">
    <source>
        <dbReference type="ARBA" id="ARBA00023136"/>
    </source>
</evidence>
<dbReference type="InterPro" id="IPR002172">
    <property type="entry name" value="LDrepeatLR_classA_rpt"/>
</dbReference>
<dbReference type="SMART" id="SM00192">
    <property type="entry name" value="LDLa"/>
    <property type="match status" value="5"/>
</dbReference>
<dbReference type="PROSITE" id="PS50068">
    <property type="entry name" value="LDLRA_2"/>
    <property type="match status" value="5"/>
</dbReference>
<dbReference type="AlphaFoldDB" id="A0AAN8WFT1"/>
<dbReference type="PANTHER" id="PTHR24270">
    <property type="entry name" value="LOW-DENSITY LIPOPROTEIN RECEPTOR-RELATED"/>
    <property type="match status" value="1"/>
</dbReference>
<organism evidence="11 12">
    <name type="scientific">Halocaridina rubra</name>
    <name type="common">Hawaiian red shrimp</name>
    <dbReference type="NCBI Taxonomy" id="373956"/>
    <lineage>
        <taxon>Eukaryota</taxon>
        <taxon>Metazoa</taxon>
        <taxon>Ecdysozoa</taxon>
        <taxon>Arthropoda</taxon>
        <taxon>Crustacea</taxon>
        <taxon>Multicrustacea</taxon>
        <taxon>Malacostraca</taxon>
        <taxon>Eumalacostraca</taxon>
        <taxon>Eucarida</taxon>
        <taxon>Decapoda</taxon>
        <taxon>Pleocyemata</taxon>
        <taxon>Caridea</taxon>
        <taxon>Atyoidea</taxon>
        <taxon>Atyidae</taxon>
        <taxon>Halocaridina</taxon>
    </lineage>
</organism>
<dbReference type="InterPro" id="IPR023415">
    <property type="entry name" value="LDLR_class-A_CS"/>
</dbReference>
<keyword evidence="7 8" id="KW-1015">Disulfide bond</keyword>
<evidence type="ECO:0000313" key="12">
    <source>
        <dbReference type="Proteomes" id="UP001381693"/>
    </source>
</evidence>
<evidence type="ECO:0000256" key="10">
    <source>
        <dbReference type="SAM" id="Phobius"/>
    </source>
</evidence>
<gene>
    <name evidence="11" type="ORF">SK128_018106</name>
</gene>
<dbReference type="InterPro" id="IPR011042">
    <property type="entry name" value="6-blade_b-propeller_TolB-like"/>
</dbReference>
<comment type="subcellular location">
    <subcellularLocation>
        <location evidence="2">Endomembrane system</location>
    </subcellularLocation>
    <subcellularLocation>
        <location evidence="1">Membrane</location>
        <topology evidence="1">Single-pass membrane protein</topology>
    </subcellularLocation>
</comment>
<evidence type="ECO:0000256" key="8">
    <source>
        <dbReference type="PROSITE-ProRule" id="PRU00124"/>
    </source>
</evidence>
<evidence type="ECO:0000313" key="11">
    <source>
        <dbReference type="EMBL" id="KAK7022757.1"/>
    </source>
</evidence>
<dbReference type="GO" id="GO:0016192">
    <property type="term" value="P:vesicle-mediated transport"/>
    <property type="evidence" value="ECO:0007669"/>
    <property type="project" value="UniProtKB-ARBA"/>
</dbReference>